<feature type="binding site" evidence="5">
    <location>
        <position position="110"/>
    </location>
    <ligand>
        <name>ATP</name>
        <dbReference type="ChEBI" id="CHEBI:30616"/>
    </ligand>
</feature>
<evidence type="ECO:0000256" key="3">
    <source>
        <dbReference type="ARBA" id="ARBA00022755"/>
    </source>
</evidence>
<keyword evidence="4 5" id="KW-0067">ATP-binding</keyword>
<dbReference type="InterPro" id="IPR005875">
    <property type="entry name" value="PurK"/>
</dbReference>
<comment type="function">
    <text evidence="5">Catalyzes the ATP-dependent conversion of 5-aminoimidazole ribonucleotide (AIR) and HCO(3)(-) to N5-carboxyaminoimidazole ribonucleotide (N5-CAIR).</text>
</comment>
<proteinExistence type="inferred from homology"/>
<comment type="catalytic activity">
    <reaction evidence="5 6">
        <text>5-amino-1-(5-phospho-beta-D-ribosyl)imidazole + hydrogencarbonate + ATP = 5-carboxyamino-1-(5-phospho-D-ribosyl)imidazole + ADP + phosphate + 2 H(+)</text>
        <dbReference type="Rhea" id="RHEA:19317"/>
        <dbReference type="ChEBI" id="CHEBI:15378"/>
        <dbReference type="ChEBI" id="CHEBI:17544"/>
        <dbReference type="ChEBI" id="CHEBI:30616"/>
        <dbReference type="ChEBI" id="CHEBI:43474"/>
        <dbReference type="ChEBI" id="CHEBI:58730"/>
        <dbReference type="ChEBI" id="CHEBI:137981"/>
        <dbReference type="ChEBI" id="CHEBI:456216"/>
        <dbReference type="EC" id="6.3.4.18"/>
    </reaction>
</comment>
<dbReference type="Gene3D" id="3.40.50.20">
    <property type="match status" value="1"/>
</dbReference>
<dbReference type="NCBIfam" id="NF004677">
    <property type="entry name" value="PRK06019.1-3"/>
    <property type="match status" value="1"/>
</dbReference>
<feature type="binding site" evidence="5">
    <location>
        <begin position="157"/>
        <end position="163"/>
    </location>
    <ligand>
        <name>ATP</name>
        <dbReference type="ChEBI" id="CHEBI:30616"/>
    </ligand>
</feature>
<accession>A0A5C1ECN3</accession>
<feature type="binding site" evidence="5">
    <location>
        <position position="195"/>
    </location>
    <ligand>
        <name>ATP</name>
        <dbReference type="ChEBI" id="CHEBI:30616"/>
    </ligand>
</feature>
<dbReference type="EMBL" id="CP022579">
    <property type="protein sequence ID" value="QEL66038.1"/>
    <property type="molecule type" value="Genomic_DNA"/>
</dbReference>
<dbReference type="NCBIfam" id="NF004675">
    <property type="entry name" value="PRK06019.1-1"/>
    <property type="match status" value="1"/>
</dbReference>
<dbReference type="NCBIfam" id="TIGR01161">
    <property type="entry name" value="purK"/>
    <property type="match status" value="1"/>
</dbReference>
<dbReference type="Pfam" id="PF22660">
    <property type="entry name" value="RS_preATP-grasp-like"/>
    <property type="match status" value="1"/>
</dbReference>
<dbReference type="Gene3D" id="3.30.470.20">
    <property type="entry name" value="ATP-grasp fold, B domain"/>
    <property type="match status" value="1"/>
</dbReference>
<evidence type="ECO:0000256" key="1">
    <source>
        <dbReference type="ARBA" id="ARBA00022598"/>
    </source>
</evidence>
<dbReference type="SUPFAM" id="SSF51246">
    <property type="entry name" value="Rudiment single hybrid motif"/>
    <property type="match status" value="1"/>
</dbReference>
<keyword evidence="9" id="KW-1185">Reference proteome</keyword>
<dbReference type="AlphaFoldDB" id="A0A5C1ECN3"/>
<evidence type="ECO:0000313" key="8">
    <source>
        <dbReference type="EMBL" id="QEL66038.1"/>
    </source>
</evidence>
<dbReference type="PANTHER" id="PTHR11609">
    <property type="entry name" value="PURINE BIOSYNTHESIS PROTEIN 6/7, PUR6/7"/>
    <property type="match status" value="1"/>
</dbReference>
<comment type="similarity">
    <text evidence="5 6">Belongs to the PurK/PurT family.</text>
</comment>
<dbReference type="NCBIfam" id="NF004679">
    <property type="entry name" value="PRK06019.1-5"/>
    <property type="match status" value="1"/>
</dbReference>
<evidence type="ECO:0000313" key="9">
    <source>
        <dbReference type="Proteomes" id="UP000323671"/>
    </source>
</evidence>
<keyword evidence="1 5" id="KW-0436">Ligase</keyword>
<keyword evidence="3 5" id="KW-0658">Purine biosynthesis</keyword>
<dbReference type="SUPFAM" id="SSF56059">
    <property type="entry name" value="Glutathione synthetase ATP-binding domain-like"/>
    <property type="match status" value="1"/>
</dbReference>
<dbReference type="InterPro" id="IPR016185">
    <property type="entry name" value="PreATP-grasp_dom_sf"/>
</dbReference>
<dbReference type="GO" id="GO:0005524">
    <property type="term" value="F:ATP binding"/>
    <property type="evidence" value="ECO:0007669"/>
    <property type="project" value="UniProtKB-UniRule"/>
</dbReference>
<feature type="binding site" evidence="5">
    <location>
        <begin position="187"/>
        <end position="190"/>
    </location>
    <ligand>
        <name>ATP</name>
        <dbReference type="ChEBI" id="CHEBI:30616"/>
    </ligand>
</feature>
<dbReference type="NCBIfam" id="NF004676">
    <property type="entry name" value="PRK06019.1-2"/>
    <property type="match status" value="1"/>
</dbReference>
<feature type="binding site" evidence="5">
    <location>
        <position position="218"/>
    </location>
    <ligand>
        <name>ATP</name>
        <dbReference type="ChEBI" id="CHEBI:30616"/>
    </ligand>
</feature>
<dbReference type="Pfam" id="PF17769">
    <property type="entry name" value="PurK_C"/>
    <property type="match status" value="1"/>
</dbReference>
<keyword evidence="2 5" id="KW-0547">Nucleotide-binding</keyword>
<evidence type="ECO:0000256" key="6">
    <source>
        <dbReference type="RuleBase" id="RU361200"/>
    </source>
</evidence>
<dbReference type="InterPro" id="IPR054350">
    <property type="entry name" value="PurT/PurK_preATP-grasp"/>
</dbReference>
<dbReference type="InterPro" id="IPR003135">
    <property type="entry name" value="ATP-grasp_carboxylate-amine"/>
</dbReference>
<sequence length="393" mass="42588">MSAATTPILPPATLGMLGGGQLGRFFVAAAHELGYQVWVLDPDANSPAGKIANRHLQAAYDDYAALDQLAQGCAAVTTEFENVPADTLDYLAKFVPVRPHAAAVAICQNRVAEKSFLRDNGIPHAAFAAIISEDDLRDAAKVGAHLFPGILKVARFGYDGKGQAVVNSREEAIAAFQGFKGETCVLEQKLHLDYEVSVVLARDEQGATRCFPTAENIHRKGILDISIVPARATACTANSAQEVAERIAEKLGYIGTLGVEFFISRGQLYVNEMAPRPHNSGHYTLDACITNQFEQQVRALCGLPLGEPRAHSAAVMVNLLGDIWFEKDADGNERYREPDWAKLYAVPNLKLHLYGKHHARHGRKMGHFTVIDADPARALETARAARASVGIVD</sequence>
<dbReference type="GO" id="GO:0006189">
    <property type="term" value="P:'de novo' IMP biosynthetic process"/>
    <property type="evidence" value="ECO:0007669"/>
    <property type="project" value="UniProtKB-UniRule"/>
</dbReference>
<dbReference type="EC" id="6.3.4.18" evidence="5 6"/>
<reference evidence="8 9" key="1">
    <citation type="submission" date="2017-07" db="EMBL/GenBank/DDBJ databases">
        <title>Complete genome sequence of Oryzomicrobium terrae TPP412.</title>
        <authorList>
            <person name="Chiu L.-W."/>
            <person name="Lo K.-J."/>
            <person name="Tsai Y.-M."/>
            <person name="Lin S.-S."/>
            <person name="Kuo C.-H."/>
            <person name="Liu C.-T."/>
        </authorList>
    </citation>
    <scope>NUCLEOTIDE SEQUENCE [LARGE SCALE GENOMIC DNA]</scope>
    <source>
        <strain evidence="8 9">TPP412</strain>
    </source>
</reference>
<dbReference type="UniPathway" id="UPA00074">
    <property type="reaction ID" value="UER00942"/>
</dbReference>
<dbReference type="GO" id="GO:0004638">
    <property type="term" value="F:phosphoribosylaminoimidazole carboxylase activity"/>
    <property type="evidence" value="ECO:0007669"/>
    <property type="project" value="InterPro"/>
</dbReference>
<evidence type="ECO:0000256" key="5">
    <source>
        <dbReference type="HAMAP-Rule" id="MF_01928"/>
    </source>
</evidence>
<dbReference type="InterPro" id="IPR011054">
    <property type="entry name" value="Rudment_hybrid_motif"/>
</dbReference>
<dbReference type="SUPFAM" id="SSF52440">
    <property type="entry name" value="PreATP-grasp domain"/>
    <property type="match status" value="1"/>
</dbReference>
<dbReference type="PROSITE" id="PS50975">
    <property type="entry name" value="ATP_GRASP"/>
    <property type="match status" value="1"/>
</dbReference>
<gene>
    <name evidence="5 6 8" type="primary">purK</name>
    <name evidence="8" type="ORF">OTERR_25620</name>
</gene>
<evidence type="ECO:0000256" key="2">
    <source>
        <dbReference type="ARBA" id="ARBA00022741"/>
    </source>
</evidence>
<comment type="subunit">
    <text evidence="5 6">Homodimer.</text>
</comment>
<dbReference type="GO" id="GO:0005829">
    <property type="term" value="C:cytosol"/>
    <property type="evidence" value="ECO:0007669"/>
    <property type="project" value="TreeGrafter"/>
</dbReference>
<dbReference type="GO" id="GO:0034028">
    <property type="term" value="F:5-(carboxyamino)imidazole ribonucleotide synthase activity"/>
    <property type="evidence" value="ECO:0007669"/>
    <property type="project" value="UniProtKB-UniRule"/>
</dbReference>
<dbReference type="PANTHER" id="PTHR11609:SF5">
    <property type="entry name" value="PHOSPHORIBOSYLAMINOIMIDAZOLE CARBOXYLASE"/>
    <property type="match status" value="1"/>
</dbReference>
<feature type="domain" description="ATP-grasp" evidence="7">
    <location>
        <begin position="114"/>
        <end position="301"/>
    </location>
</feature>
<dbReference type="KEGG" id="otr:OTERR_25620"/>
<dbReference type="InterPro" id="IPR011761">
    <property type="entry name" value="ATP-grasp"/>
</dbReference>
<comment type="pathway">
    <text evidence="5 6">Purine metabolism; IMP biosynthesis via de novo pathway; 5-amino-1-(5-phospho-D-ribosyl)imidazole-4-carboxylate from 5-amino-1-(5-phospho-D-ribosyl)imidazole (N5-CAIR route): step 1/2.</text>
</comment>
<dbReference type="FunFam" id="3.30.470.20:FF:000029">
    <property type="entry name" value="N5-carboxyaminoimidazole ribonucleotide synthase"/>
    <property type="match status" value="1"/>
</dbReference>
<dbReference type="Gene3D" id="3.30.1490.20">
    <property type="entry name" value="ATP-grasp fold, A domain"/>
    <property type="match status" value="1"/>
</dbReference>
<dbReference type="InterPro" id="IPR040686">
    <property type="entry name" value="PurK_C"/>
</dbReference>
<feature type="binding site" evidence="5">
    <location>
        <begin position="271"/>
        <end position="272"/>
    </location>
    <ligand>
        <name>ATP</name>
        <dbReference type="ChEBI" id="CHEBI:30616"/>
    </ligand>
</feature>
<name>A0A5C1ECN3_9RHOO</name>
<dbReference type="Pfam" id="PF02222">
    <property type="entry name" value="ATP-grasp"/>
    <property type="match status" value="1"/>
</dbReference>
<dbReference type="HAMAP" id="MF_01928">
    <property type="entry name" value="PurK"/>
    <property type="match status" value="1"/>
</dbReference>
<dbReference type="Proteomes" id="UP000323671">
    <property type="component" value="Chromosome"/>
</dbReference>
<feature type="binding site" evidence="5">
    <location>
        <position position="152"/>
    </location>
    <ligand>
        <name>ATP</name>
        <dbReference type="ChEBI" id="CHEBI:30616"/>
    </ligand>
</feature>
<evidence type="ECO:0000256" key="4">
    <source>
        <dbReference type="ARBA" id="ARBA00022840"/>
    </source>
</evidence>
<protein>
    <recommendedName>
        <fullName evidence="5 6">N5-carboxyaminoimidazole ribonucleotide synthase</fullName>
        <shortName evidence="5 6">N5-CAIR synthase</shortName>
        <ecNumber evidence="5 6">6.3.4.18</ecNumber>
    </recommendedName>
    <alternativeName>
        <fullName evidence="5 6">5-(carboxyamino)imidazole ribonucleotide synthetase</fullName>
    </alternativeName>
</protein>
<comment type="function">
    <text evidence="6">Catalyzes the ATP-dependent conversion of 5-aminoimidazole ribonucleotide (AIR) and HCO(3)- to N5-carboxyaminoimidazole ribonucleotide (N5-CAIR).</text>
</comment>
<dbReference type="InterPro" id="IPR013815">
    <property type="entry name" value="ATP_grasp_subdomain_1"/>
</dbReference>
<evidence type="ECO:0000259" key="7">
    <source>
        <dbReference type="PROSITE" id="PS50975"/>
    </source>
</evidence>
<dbReference type="GO" id="GO:0046872">
    <property type="term" value="F:metal ion binding"/>
    <property type="evidence" value="ECO:0007669"/>
    <property type="project" value="InterPro"/>
</dbReference>
<organism evidence="8 9">
    <name type="scientific">Oryzomicrobium terrae</name>
    <dbReference type="NCBI Taxonomy" id="1735038"/>
    <lineage>
        <taxon>Bacteria</taxon>
        <taxon>Pseudomonadati</taxon>
        <taxon>Pseudomonadota</taxon>
        <taxon>Betaproteobacteria</taxon>
        <taxon>Rhodocyclales</taxon>
        <taxon>Rhodocyclaceae</taxon>
        <taxon>Oryzomicrobium</taxon>
    </lineage>
</organism>